<dbReference type="PANTHER" id="PTHR43327:SF31">
    <property type="entry name" value="HYPERSENSITIVE-INDUCED RESPONSE PROTEIN 2"/>
    <property type="match status" value="1"/>
</dbReference>
<reference evidence="1 2" key="1">
    <citation type="submission" date="2020-10" db="EMBL/GenBank/DDBJ databases">
        <title>The Coptis chinensis genome and diversification of protoberbering-type alkaloids.</title>
        <authorList>
            <person name="Wang B."/>
            <person name="Shu S."/>
            <person name="Song C."/>
            <person name="Liu Y."/>
        </authorList>
    </citation>
    <scope>NUCLEOTIDE SEQUENCE [LARGE SCALE GENOMIC DNA]</scope>
    <source>
        <strain evidence="1">HL-2020</strain>
        <tissue evidence="1">Leaf</tissue>
    </source>
</reference>
<accession>A0A835HFX2</accession>
<keyword evidence="2" id="KW-1185">Reference proteome</keyword>
<evidence type="ECO:0000313" key="1">
    <source>
        <dbReference type="EMBL" id="KAF9596128.1"/>
    </source>
</evidence>
<proteinExistence type="predicted"/>
<dbReference type="Proteomes" id="UP000631114">
    <property type="component" value="Unassembled WGS sequence"/>
</dbReference>
<feature type="non-terminal residue" evidence="1">
    <location>
        <position position="185"/>
    </location>
</feature>
<dbReference type="PANTHER" id="PTHR43327">
    <property type="entry name" value="STOMATIN-LIKE PROTEIN 2, MITOCHONDRIAL"/>
    <property type="match status" value="1"/>
</dbReference>
<dbReference type="InterPro" id="IPR050710">
    <property type="entry name" value="Band7/mec-2_domain"/>
</dbReference>
<sequence>IRATVPKLDLDSTFEQKSDIGKAVERDLEKSRLETLIVDIEPDSHVKRPMSEINAAGRLCEAANDKAEAEKILHIKRAEGEAESRYLTGVGIRQAIVDGLGDSLHDFSSSVPRTSSKEVMDMVLMTQYFDTMKELGEGSKSTSVFIPHDPGVVKDIATQIRNGVSLGQTYTTNDHYGIDTVWLSN</sequence>
<evidence type="ECO:0008006" key="3">
    <source>
        <dbReference type="Google" id="ProtNLM"/>
    </source>
</evidence>
<dbReference type="AlphaFoldDB" id="A0A835HFX2"/>
<dbReference type="OrthoDB" id="1689270at2759"/>
<comment type="caution">
    <text evidence="1">The sequence shown here is derived from an EMBL/GenBank/DDBJ whole genome shotgun (WGS) entry which is preliminary data.</text>
</comment>
<organism evidence="1 2">
    <name type="scientific">Coptis chinensis</name>
    <dbReference type="NCBI Taxonomy" id="261450"/>
    <lineage>
        <taxon>Eukaryota</taxon>
        <taxon>Viridiplantae</taxon>
        <taxon>Streptophyta</taxon>
        <taxon>Embryophyta</taxon>
        <taxon>Tracheophyta</taxon>
        <taxon>Spermatophyta</taxon>
        <taxon>Magnoliopsida</taxon>
        <taxon>Ranunculales</taxon>
        <taxon>Ranunculaceae</taxon>
        <taxon>Coptidoideae</taxon>
        <taxon>Coptis</taxon>
    </lineage>
</organism>
<name>A0A835HFX2_9MAGN</name>
<dbReference type="GO" id="GO:0005739">
    <property type="term" value="C:mitochondrion"/>
    <property type="evidence" value="ECO:0007669"/>
    <property type="project" value="TreeGrafter"/>
</dbReference>
<dbReference type="EMBL" id="JADFTS010000007">
    <property type="protein sequence ID" value="KAF9596128.1"/>
    <property type="molecule type" value="Genomic_DNA"/>
</dbReference>
<evidence type="ECO:0000313" key="2">
    <source>
        <dbReference type="Proteomes" id="UP000631114"/>
    </source>
</evidence>
<protein>
    <recommendedName>
        <fullName evidence="3">Band 7 domain-containing protein</fullName>
    </recommendedName>
</protein>
<gene>
    <name evidence="1" type="ORF">IFM89_007181</name>
</gene>